<comment type="caution">
    <text evidence="2">The sequence shown here is derived from an EMBL/GenBank/DDBJ whole genome shotgun (WGS) entry which is preliminary data.</text>
</comment>
<protein>
    <submittedName>
        <fullName evidence="2">DUF5615 family PIN-like protein</fullName>
    </submittedName>
</protein>
<dbReference type="Proteomes" id="UP001576780">
    <property type="component" value="Unassembled WGS sequence"/>
</dbReference>
<evidence type="ECO:0000313" key="3">
    <source>
        <dbReference type="Proteomes" id="UP001576780"/>
    </source>
</evidence>
<dbReference type="Pfam" id="PF18480">
    <property type="entry name" value="DUF5615"/>
    <property type="match status" value="1"/>
</dbReference>
<proteinExistence type="predicted"/>
<gene>
    <name evidence="2" type="ORF">ACE1CA_05910</name>
</gene>
<reference evidence="2 3" key="1">
    <citation type="submission" date="2024-09" db="EMBL/GenBank/DDBJ databases">
        <title>Floridaenema gen nov. (Aerosakkonemataceae, Aerosakkonematales ord. nov., Cyanobacteria) from benthic tropical and subtropical fresh waters, with the description of four new species.</title>
        <authorList>
            <person name="Moretto J.A."/>
            <person name="Berthold D.E."/>
            <person name="Lefler F.W."/>
            <person name="Huang I.-S."/>
            <person name="Laughinghouse H. IV."/>
        </authorList>
    </citation>
    <scope>NUCLEOTIDE SEQUENCE [LARGE SCALE GENOMIC DNA]</scope>
    <source>
        <strain evidence="2 3">BLCC-F167</strain>
    </source>
</reference>
<dbReference type="EMBL" id="JBHFNT010000050">
    <property type="protein sequence ID" value="MFB2834051.1"/>
    <property type="molecule type" value="Genomic_DNA"/>
</dbReference>
<sequence length="113" mass="12945">MASLYADENFPLPIVELLRSFGHDVLTARDAGQSGLRIPDEEVLAFAISNQRAVLTRNWTDFIRLHRLQPEHTGIIICKEDLDTERQATRINEAISNEEDLRGKLIRVIRPPR</sequence>
<dbReference type="InterPro" id="IPR041049">
    <property type="entry name" value="DUF5615"/>
</dbReference>
<feature type="domain" description="DUF5615" evidence="1">
    <location>
        <begin position="4"/>
        <end position="109"/>
    </location>
</feature>
<evidence type="ECO:0000259" key="1">
    <source>
        <dbReference type="Pfam" id="PF18480"/>
    </source>
</evidence>
<organism evidence="2 3">
    <name type="scientific">Floridaenema evergladense BLCC-F167</name>
    <dbReference type="NCBI Taxonomy" id="3153639"/>
    <lineage>
        <taxon>Bacteria</taxon>
        <taxon>Bacillati</taxon>
        <taxon>Cyanobacteriota</taxon>
        <taxon>Cyanophyceae</taxon>
        <taxon>Oscillatoriophycideae</taxon>
        <taxon>Aerosakkonematales</taxon>
        <taxon>Aerosakkonemataceae</taxon>
        <taxon>Floridanema</taxon>
        <taxon>Floridanema evergladense</taxon>
    </lineage>
</organism>
<dbReference type="RefSeq" id="WP_413276497.1">
    <property type="nucleotide sequence ID" value="NZ_JBHFNT010000050.1"/>
</dbReference>
<keyword evidence="3" id="KW-1185">Reference proteome</keyword>
<name>A0ABV4WG44_9CYAN</name>
<evidence type="ECO:0000313" key="2">
    <source>
        <dbReference type="EMBL" id="MFB2834051.1"/>
    </source>
</evidence>
<accession>A0ABV4WG44</accession>